<gene>
    <name evidence="2" type="ORF">D9619_000160</name>
</gene>
<name>A0A8H5F454_9AGAR</name>
<dbReference type="Proteomes" id="UP000567179">
    <property type="component" value="Unassembled WGS sequence"/>
</dbReference>
<feature type="region of interest" description="Disordered" evidence="1">
    <location>
        <begin position="1"/>
        <end position="63"/>
    </location>
</feature>
<accession>A0A8H5F454</accession>
<dbReference type="EMBL" id="JAACJJ010000028">
    <property type="protein sequence ID" value="KAF5322588.1"/>
    <property type="molecule type" value="Genomic_DNA"/>
</dbReference>
<keyword evidence="3" id="KW-1185">Reference proteome</keyword>
<comment type="caution">
    <text evidence="2">The sequence shown here is derived from an EMBL/GenBank/DDBJ whole genome shotgun (WGS) entry which is preliminary data.</text>
</comment>
<sequence length="129" mass="14923">MDPAPTSPTRHDQTLGSILQMRDRGVRWENRQSDQREGRWIEKQEYVNEEDGEDGHGDNSPSEYRRITRVQRDFRKKGCAFDLTVATRSLAMGIHAHISDPHHKRIKSIKRHVAAAVDVSLDMTTDFIR</sequence>
<dbReference type="AlphaFoldDB" id="A0A8H5F454"/>
<evidence type="ECO:0000313" key="2">
    <source>
        <dbReference type="EMBL" id="KAF5322588.1"/>
    </source>
</evidence>
<protein>
    <submittedName>
        <fullName evidence="2">Uncharacterized protein</fullName>
    </submittedName>
</protein>
<evidence type="ECO:0000313" key="3">
    <source>
        <dbReference type="Proteomes" id="UP000567179"/>
    </source>
</evidence>
<proteinExistence type="predicted"/>
<organism evidence="2 3">
    <name type="scientific">Psilocybe cf. subviscida</name>
    <dbReference type="NCBI Taxonomy" id="2480587"/>
    <lineage>
        <taxon>Eukaryota</taxon>
        <taxon>Fungi</taxon>
        <taxon>Dikarya</taxon>
        <taxon>Basidiomycota</taxon>
        <taxon>Agaricomycotina</taxon>
        <taxon>Agaricomycetes</taxon>
        <taxon>Agaricomycetidae</taxon>
        <taxon>Agaricales</taxon>
        <taxon>Agaricineae</taxon>
        <taxon>Strophariaceae</taxon>
        <taxon>Psilocybe</taxon>
    </lineage>
</organism>
<reference evidence="2 3" key="1">
    <citation type="journal article" date="2020" name="ISME J.">
        <title>Uncovering the hidden diversity of litter-decomposition mechanisms in mushroom-forming fungi.</title>
        <authorList>
            <person name="Floudas D."/>
            <person name="Bentzer J."/>
            <person name="Ahren D."/>
            <person name="Johansson T."/>
            <person name="Persson P."/>
            <person name="Tunlid A."/>
        </authorList>
    </citation>
    <scope>NUCLEOTIDE SEQUENCE [LARGE SCALE GENOMIC DNA]</scope>
    <source>
        <strain evidence="2 3">CBS 101986</strain>
    </source>
</reference>
<feature type="compositionally biased region" description="Basic and acidic residues" evidence="1">
    <location>
        <begin position="21"/>
        <end position="46"/>
    </location>
</feature>
<evidence type="ECO:0000256" key="1">
    <source>
        <dbReference type="SAM" id="MobiDB-lite"/>
    </source>
</evidence>